<sequence length="286" mass="30019">MTHSNRNRFAAALALAAALPLAVHAETFDLGAILKDGIKKALQKDPAADGAAAPLTPGVYDGSDKQFERTLTIRPNGKFELEVMQKGKPGQLRSGSGRGQLQANGGQWRYSEGICTMSVQPQTAAVQVQMDRCASTFGDVPFDGVYRQAKTAAGAQAGAGKNKALAAQLSCHNLNLSDNGVAKLLAAATGSTPNQVWEHELALPSGYDYGDLPIRSAQLSEADGGFLALFVDGDAAAIKSAIKKTQRKSSSAAMLSKVGESYPFPGKPNGLPYVLCRSKAVQHGLY</sequence>
<dbReference type="EMBL" id="MUKV01000041">
    <property type="protein sequence ID" value="OQS33095.1"/>
    <property type="molecule type" value="Genomic_DNA"/>
</dbReference>
<proteinExistence type="predicted"/>
<comment type="caution">
    <text evidence="1">The sequence shown here is derived from an EMBL/GenBank/DDBJ whole genome shotgun (WGS) entry which is preliminary data.</text>
</comment>
<dbReference type="AlphaFoldDB" id="A0A1W0CED9"/>
<protein>
    <submittedName>
        <fullName evidence="1">Uncharacterized protein</fullName>
    </submittedName>
</protein>
<evidence type="ECO:0000313" key="1">
    <source>
        <dbReference type="EMBL" id="OQS33095.1"/>
    </source>
</evidence>
<gene>
    <name evidence="1" type="ORF">B0T45_20820</name>
</gene>
<dbReference type="RefSeq" id="WP_081556786.1">
    <property type="nucleotide sequence ID" value="NZ_LXRL01000090.1"/>
</dbReference>
<name>A0A1W0CED9_9NEIS</name>
<evidence type="ECO:0000313" key="2">
    <source>
        <dbReference type="Proteomes" id="UP000192721"/>
    </source>
</evidence>
<dbReference type="Proteomes" id="UP000192721">
    <property type="component" value="Unassembled WGS sequence"/>
</dbReference>
<reference evidence="1 2" key="1">
    <citation type="submission" date="2017-02" db="EMBL/GenBank/DDBJ databases">
        <title>Chromobacterium haemolyticum H5244.</title>
        <authorList>
            <person name="Gulvik C.A."/>
        </authorList>
    </citation>
    <scope>NUCLEOTIDE SEQUENCE [LARGE SCALE GENOMIC DNA]</scope>
    <source>
        <strain evidence="1 2">H5244</strain>
    </source>
</reference>
<accession>A0A1W0CED9</accession>
<dbReference type="OrthoDB" id="8588215at2"/>
<organism evidence="1 2">
    <name type="scientific">Chromobacterium haemolyticum</name>
    <dbReference type="NCBI Taxonomy" id="394935"/>
    <lineage>
        <taxon>Bacteria</taxon>
        <taxon>Pseudomonadati</taxon>
        <taxon>Pseudomonadota</taxon>
        <taxon>Betaproteobacteria</taxon>
        <taxon>Neisseriales</taxon>
        <taxon>Chromobacteriaceae</taxon>
        <taxon>Chromobacterium</taxon>
    </lineage>
</organism>